<evidence type="ECO:0000313" key="2">
    <source>
        <dbReference type="Proteomes" id="UP001321760"/>
    </source>
</evidence>
<protein>
    <recommendedName>
        <fullName evidence="3">Secreted protein</fullName>
    </recommendedName>
</protein>
<keyword evidence="2" id="KW-1185">Reference proteome</keyword>
<dbReference type="AlphaFoldDB" id="A0AAV9H2T6"/>
<proteinExistence type="predicted"/>
<organism evidence="1 2">
    <name type="scientific">Podospora aff. communis PSN243</name>
    <dbReference type="NCBI Taxonomy" id="3040156"/>
    <lineage>
        <taxon>Eukaryota</taxon>
        <taxon>Fungi</taxon>
        <taxon>Dikarya</taxon>
        <taxon>Ascomycota</taxon>
        <taxon>Pezizomycotina</taxon>
        <taxon>Sordariomycetes</taxon>
        <taxon>Sordariomycetidae</taxon>
        <taxon>Sordariales</taxon>
        <taxon>Podosporaceae</taxon>
        <taxon>Podospora</taxon>
    </lineage>
</organism>
<reference evidence="1" key="2">
    <citation type="submission" date="2023-05" db="EMBL/GenBank/DDBJ databases">
        <authorList>
            <consortium name="Lawrence Berkeley National Laboratory"/>
            <person name="Steindorff A."/>
            <person name="Hensen N."/>
            <person name="Bonometti L."/>
            <person name="Westerberg I."/>
            <person name="Brannstrom I.O."/>
            <person name="Guillou S."/>
            <person name="Cros-Aarteil S."/>
            <person name="Calhoun S."/>
            <person name="Haridas S."/>
            <person name="Kuo A."/>
            <person name="Mondo S."/>
            <person name="Pangilinan J."/>
            <person name="Riley R."/>
            <person name="Labutti K."/>
            <person name="Andreopoulos B."/>
            <person name="Lipzen A."/>
            <person name="Chen C."/>
            <person name="Yanf M."/>
            <person name="Daum C."/>
            <person name="Ng V."/>
            <person name="Clum A."/>
            <person name="Ohm R."/>
            <person name="Martin F."/>
            <person name="Silar P."/>
            <person name="Natvig D."/>
            <person name="Lalanne C."/>
            <person name="Gautier V."/>
            <person name="Ament-Velasquez S.L."/>
            <person name="Kruys A."/>
            <person name="Hutchinson M.I."/>
            <person name="Powell A.J."/>
            <person name="Barry K."/>
            <person name="Miller A.N."/>
            <person name="Grigoriev I.V."/>
            <person name="Debuchy R."/>
            <person name="Gladieux P."/>
            <person name="Thoren M.H."/>
            <person name="Johannesson H."/>
        </authorList>
    </citation>
    <scope>NUCLEOTIDE SEQUENCE</scope>
    <source>
        <strain evidence="1">PSN243</strain>
    </source>
</reference>
<accession>A0AAV9H2T6</accession>
<sequence>MVFMRSGWLRLVCSRTCVCASSGQRGSGGLGRVGRAWWLAEGIQGPFSIAWAVEWGSTNRQVPPAPAIESAGRLWATADPLLLSATTKRLLHSHKPSLTRPSVCLAGTACRSIISSETFLVVNNPFF</sequence>
<reference evidence="1" key="1">
    <citation type="journal article" date="2023" name="Mol. Phylogenet. Evol.">
        <title>Genome-scale phylogeny and comparative genomics of the fungal order Sordariales.</title>
        <authorList>
            <person name="Hensen N."/>
            <person name="Bonometti L."/>
            <person name="Westerberg I."/>
            <person name="Brannstrom I.O."/>
            <person name="Guillou S."/>
            <person name="Cros-Aarteil S."/>
            <person name="Calhoun S."/>
            <person name="Haridas S."/>
            <person name="Kuo A."/>
            <person name="Mondo S."/>
            <person name="Pangilinan J."/>
            <person name="Riley R."/>
            <person name="LaButti K."/>
            <person name="Andreopoulos B."/>
            <person name="Lipzen A."/>
            <person name="Chen C."/>
            <person name="Yan M."/>
            <person name="Daum C."/>
            <person name="Ng V."/>
            <person name="Clum A."/>
            <person name="Steindorff A."/>
            <person name="Ohm R.A."/>
            <person name="Martin F."/>
            <person name="Silar P."/>
            <person name="Natvig D.O."/>
            <person name="Lalanne C."/>
            <person name="Gautier V."/>
            <person name="Ament-Velasquez S.L."/>
            <person name="Kruys A."/>
            <person name="Hutchinson M.I."/>
            <person name="Powell A.J."/>
            <person name="Barry K."/>
            <person name="Miller A.N."/>
            <person name="Grigoriev I.V."/>
            <person name="Debuchy R."/>
            <person name="Gladieux P."/>
            <person name="Hiltunen Thoren M."/>
            <person name="Johannesson H."/>
        </authorList>
    </citation>
    <scope>NUCLEOTIDE SEQUENCE</scope>
    <source>
        <strain evidence="1">PSN243</strain>
    </source>
</reference>
<gene>
    <name evidence="1" type="ORF">QBC34DRAFT_219350</name>
</gene>
<evidence type="ECO:0000313" key="1">
    <source>
        <dbReference type="EMBL" id="KAK4453216.1"/>
    </source>
</evidence>
<dbReference type="EMBL" id="MU865921">
    <property type="protein sequence ID" value="KAK4453216.1"/>
    <property type="molecule type" value="Genomic_DNA"/>
</dbReference>
<comment type="caution">
    <text evidence="1">The sequence shown here is derived from an EMBL/GenBank/DDBJ whole genome shotgun (WGS) entry which is preliminary data.</text>
</comment>
<dbReference type="Proteomes" id="UP001321760">
    <property type="component" value="Unassembled WGS sequence"/>
</dbReference>
<evidence type="ECO:0008006" key="3">
    <source>
        <dbReference type="Google" id="ProtNLM"/>
    </source>
</evidence>
<name>A0AAV9H2T6_9PEZI</name>